<feature type="binding site" description="in other chain" evidence="1">
    <location>
        <position position="139"/>
    </location>
    <ligand>
        <name>dUMP</name>
        <dbReference type="ChEBI" id="CHEBI:246422"/>
        <note>ligand shared between dimeric partners</note>
    </ligand>
</feature>
<reference evidence="2 3" key="1">
    <citation type="journal article" date="2016" name="Nat. Commun.">
        <title>Thousands of microbial genomes shed light on interconnected biogeochemical processes in an aquifer system.</title>
        <authorList>
            <person name="Anantharaman K."/>
            <person name="Brown C.T."/>
            <person name="Hug L.A."/>
            <person name="Sharon I."/>
            <person name="Castelle C.J."/>
            <person name="Probst A.J."/>
            <person name="Thomas B.C."/>
            <person name="Singh A."/>
            <person name="Wilkins M.J."/>
            <person name="Karaoz U."/>
            <person name="Brodie E.L."/>
            <person name="Williams K.H."/>
            <person name="Hubbard S.S."/>
            <person name="Banfield J.F."/>
        </authorList>
    </citation>
    <scope>NUCLEOTIDE SEQUENCE [LARGE SCALE GENOMIC DNA]</scope>
</reference>
<dbReference type="InterPro" id="IPR036098">
    <property type="entry name" value="Thymidylate_synthase_ThyX_sf"/>
</dbReference>
<dbReference type="CDD" id="cd20175">
    <property type="entry name" value="ThyX"/>
    <property type="match status" value="1"/>
</dbReference>
<comment type="pathway">
    <text evidence="1">Pyrimidine metabolism; dTTP biosynthesis.</text>
</comment>
<dbReference type="UniPathway" id="UPA00575"/>
<dbReference type="STRING" id="1817883.A3G31_06730"/>
<dbReference type="GO" id="GO:0070402">
    <property type="term" value="F:NADPH binding"/>
    <property type="evidence" value="ECO:0007669"/>
    <property type="project" value="TreeGrafter"/>
</dbReference>
<dbReference type="EC" id="2.1.1.148" evidence="1"/>
<feature type="binding site" evidence="1">
    <location>
        <begin position="77"/>
        <end position="79"/>
    </location>
    <ligand>
        <name>FAD</name>
        <dbReference type="ChEBI" id="CHEBI:57692"/>
        <note>ligand shared between neighboring subunits</note>
    </ligand>
</feature>
<keyword evidence="1" id="KW-0545">Nucleotide biosynthesis</keyword>
<protein>
    <recommendedName>
        <fullName evidence="1">Flavin-dependent thymidylate synthase</fullName>
        <shortName evidence="1">FDTS</shortName>
        <ecNumber evidence="1">2.1.1.148</ecNumber>
    </recommendedName>
    <alternativeName>
        <fullName evidence="1">FAD-dependent thymidylate synthase</fullName>
    </alternativeName>
    <alternativeName>
        <fullName evidence="1">Thymidylate synthase ThyX</fullName>
        <shortName evidence="1">TS</shortName>
        <shortName evidence="1">TSase</shortName>
    </alternativeName>
</protein>
<dbReference type="InterPro" id="IPR003669">
    <property type="entry name" value="Thymidylate_synthase_ThyX"/>
</dbReference>
<comment type="cofactor">
    <cofactor evidence="1">
        <name>FAD</name>
        <dbReference type="ChEBI" id="CHEBI:57692"/>
    </cofactor>
    <text evidence="1">Binds 4 FAD per tetramer. Each FAD binding site is formed by three monomers.</text>
</comment>
<keyword evidence="1" id="KW-0489">Methyltransferase</keyword>
<evidence type="ECO:0000313" key="2">
    <source>
        <dbReference type="EMBL" id="OGL52109.1"/>
    </source>
</evidence>
<dbReference type="GO" id="GO:0004799">
    <property type="term" value="F:thymidylate synthase activity"/>
    <property type="evidence" value="ECO:0007669"/>
    <property type="project" value="TreeGrafter"/>
</dbReference>
<feature type="binding site" evidence="1">
    <location>
        <position position="53"/>
    </location>
    <ligand>
        <name>FAD</name>
        <dbReference type="ChEBI" id="CHEBI:57692"/>
        <note>ligand shared between neighboring subunits</note>
    </ligand>
</feature>
<dbReference type="PANTHER" id="PTHR34934:SF1">
    <property type="entry name" value="FLAVIN-DEPENDENT THYMIDYLATE SYNTHASE"/>
    <property type="match status" value="1"/>
</dbReference>
<feature type="binding site" description="in other chain" evidence="1">
    <location>
        <begin position="85"/>
        <end position="89"/>
    </location>
    <ligand>
        <name>dUMP</name>
        <dbReference type="ChEBI" id="CHEBI:246422"/>
        <note>ligand shared between dimeric partners</note>
    </ligand>
</feature>
<dbReference type="PANTHER" id="PTHR34934">
    <property type="entry name" value="FLAVIN-DEPENDENT THYMIDYLATE SYNTHASE"/>
    <property type="match status" value="1"/>
</dbReference>
<feature type="binding site" evidence="1">
    <location>
        <begin position="74"/>
        <end position="77"/>
    </location>
    <ligand>
        <name>dUMP</name>
        <dbReference type="ChEBI" id="CHEBI:246422"/>
        <note>ligand shared between dimeric partners</note>
    </ligand>
</feature>
<dbReference type="Pfam" id="PF02511">
    <property type="entry name" value="Thy1"/>
    <property type="match status" value="1"/>
</dbReference>
<name>A0A1F7SE98_9BACT</name>
<gene>
    <name evidence="1" type="primary">thyX</name>
    <name evidence="2" type="ORF">A3G31_06730</name>
</gene>
<comment type="function">
    <text evidence="1">Catalyzes the reductive methylation of 2'-deoxyuridine-5'-monophosphate (dUMP) to 2'-deoxythymidine-5'-monophosphate (dTMP) while utilizing 5,10-methylenetetrahydrofolate (mTHF) as the methyl donor, and NADPH and FADH(2) as the reductant.</text>
</comment>
<dbReference type="GO" id="GO:0006235">
    <property type="term" value="P:dTTP biosynthetic process"/>
    <property type="evidence" value="ECO:0007669"/>
    <property type="project" value="UniProtKB-UniRule"/>
</dbReference>
<organism evidence="2 3">
    <name type="scientific">Candidatus Schekmanbacteria bacterium RIFCSPLOWO2_12_FULL_38_15</name>
    <dbReference type="NCBI Taxonomy" id="1817883"/>
    <lineage>
        <taxon>Bacteria</taxon>
        <taxon>Candidatus Schekmaniibacteriota</taxon>
    </lineage>
</organism>
<comment type="caution">
    <text evidence="1">Lacks conserved residue(s) required for the propagation of feature annotation.</text>
</comment>
<dbReference type="HAMAP" id="MF_01408">
    <property type="entry name" value="ThyX"/>
    <property type="match status" value="1"/>
</dbReference>
<dbReference type="Proteomes" id="UP000178082">
    <property type="component" value="Unassembled WGS sequence"/>
</dbReference>
<dbReference type="AlphaFoldDB" id="A0A1F7SE98"/>
<keyword evidence="1" id="KW-0521">NADP</keyword>
<feature type="binding site" evidence="1">
    <location>
        <position position="166"/>
    </location>
    <ligand>
        <name>dUMP</name>
        <dbReference type="ChEBI" id="CHEBI:246422"/>
        <note>ligand shared between dimeric partners</note>
    </ligand>
</feature>
<comment type="catalytic activity">
    <reaction evidence="1">
        <text>dUMP + (6R)-5,10-methylene-5,6,7,8-tetrahydrofolate + NADPH + H(+) = dTMP + (6S)-5,6,7,8-tetrahydrofolate + NADP(+)</text>
        <dbReference type="Rhea" id="RHEA:29043"/>
        <dbReference type="ChEBI" id="CHEBI:15378"/>
        <dbReference type="ChEBI" id="CHEBI:15636"/>
        <dbReference type="ChEBI" id="CHEBI:57453"/>
        <dbReference type="ChEBI" id="CHEBI:57783"/>
        <dbReference type="ChEBI" id="CHEBI:58349"/>
        <dbReference type="ChEBI" id="CHEBI:63528"/>
        <dbReference type="ChEBI" id="CHEBI:246422"/>
        <dbReference type="EC" id="2.1.1.148"/>
    </reaction>
</comment>
<dbReference type="EMBL" id="MGDI01000033">
    <property type="protein sequence ID" value="OGL52109.1"/>
    <property type="molecule type" value="Genomic_DNA"/>
</dbReference>
<keyword evidence="1" id="KW-0808">Transferase</keyword>
<dbReference type="PROSITE" id="PS51331">
    <property type="entry name" value="THYX"/>
    <property type="match status" value="1"/>
</dbReference>
<dbReference type="Gene3D" id="3.30.1360.170">
    <property type="match status" value="1"/>
</dbReference>
<dbReference type="GO" id="GO:0050797">
    <property type="term" value="F:thymidylate synthase (FAD) activity"/>
    <property type="evidence" value="ECO:0007669"/>
    <property type="project" value="UniProtKB-UniRule"/>
</dbReference>
<evidence type="ECO:0000313" key="3">
    <source>
        <dbReference type="Proteomes" id="UP000178082"/>
    </source>
</evidence>
<dbReference type="GO" id="GO:0050660">
    <property type="term" value="F:flavin adenine dinucleotide binding"/>
    <property type="evidence" value="ECO:0007669"/>
    <property type="project" value="UniProtKB-UniRule"/>
</dbReference>
<dbReference type="GO" id="GO:0006231">
    <property type="term" value="P:dTMP biosynthetic process"/>
    <property type="evidence" value="ECO:0007669"/>
    <property type="project" value="UniProtKB-UniRule"/>
</dbReference>
<dbReference type="GO" id="GO:0032259">
    <property type="term" value="P:methylation"/>
    <property type="evidence" value="ECO:0007669"/>
    <property type="project" value="UniProtKB-KW"/>
</dbReference>
<evidence type="ECO:0000256" key="1">
    <source>
        <dbReference type="HAMAP-Rule" id="MF_01408"/>
    </source>
</evidence>
<keyword evidence="1" id="KW-0274">FAD</keyword>
<dbReference type="NCBIfam" id="TIGR02170">
    <property type="entry name" value="thyX"/>
    <property type="match status" value="1"/>
</dbReference>
<keyword evidence="1" id="KW-0285">Flavoprotein</keyword>
<comment type="subunit">
    <text evidence="1">Homotetramer.</text>
</comment>
<comment type="similarity">
    <text evidence="1">Belongs to the thymidylate synthase ThyX family.</text>
</comment>
<feature type="active site" description="Involved in ionization of N3 of dUMP, leading to its activation" evidence="1">
    <location>
        <position position="166"/>
    </location>
</feature>
<dbReference type="SUPFAM" id="SSF69796">
    <property type="entry name" value="Thymidylate synthase-complementing protein Thy1"/>
    <property type="match status" value="1"/>
</dbReference>
<feature type="binding site" evidence="1">
    <location>
        <begin position="155"/>
        <end position="157"/>
    </location>
    <ligand>
        <name>FAD</name>
        <dbReference type="ChEBI" id="CHEBI:57692"/>
        <note>ligand shared between neighboring subunits</note>
    </ligand>
</feature>
<accession>A0A1F7SE98</accession>
<sequence>MKPNFQVDLLAITPDCEKLIEEAGRTCYLSFGKIGKGSEKKFIKMLIKSGHLSVLEHAYATFRIKGGSRAFTHQLVRHRICSFSQQSQRYVSEKEFDFITPHSIRKNSEALKLFNETMELLKENYQKLQAMGIKNEDARFVLPNAIKSEIVISANLREWRYILQLRCAPDAQWEIRGICNEILKILKKEAPVVFEDFELDGDKKVAIVK</sequence>
<proteinExistence type="inferred from homology"/>
<comment type="caution">
    <text evidence="2">The sequence shown here is derived from an EMBL/GenBank/DDBJ whole genome shotgun (WGS) entry which is preliminary data.</text>
</comment>
<feature type="binding site" evidence="1">
    <location>
        <position position="85"/>
    </location>
    <ligand>
        <name>FAD</name>
        <dbReference type="ChEBI" id="CHEBI:57692"/>
        <note>ligand shared between neighboring subunits</note>
    </ligand>
</feature>